<accession>A0A6A3C660</accession>
<comment type="caution">
    <text evidence="2">The sequence shown here is derived from an EMBL/GenBank/DDBJ whole genome shotgun (WGS) entry which is preliminary data.</text>
</comment>
<evidence type="ECO:0000313" key="3">
    <source>
        <dbReference type="Proteomes" id="UP000436088"/>
    </source>
</evidence>
<sequence length="261" mass="29312">MGNCQAIDAAVLVIQHPCGKIERLYWSVPASEVMRINPGYYVSLIIPLPVSDQDGDKAARFTRVKLLRPRDRLALGHAYRLITSQEVMEVLKAKKYAKTKRQQQLLKSNEKLEHEQGNLQTQVTTEHEGRRPSKAPAMSSKSWRPSLQSISEVEICCYLPRRFIKLVKTLRFFKRQSGQTIGCSIPFSPYLVNVFSMSPEPSPVSLSQHTALLKQQLPFITAPAIMYTLPSFKVAIKGDQIRVLGSSGTRSSGYLGPRVLD</sequence>
<protein>
    <submittedName>
        <fullName evidence="2">Nucleobase-ascorbate transporter 7-like isoform X1</fullName>
    </submittedName>
</protein>
<dbReference type="PANTHER" id="PTHR33413">
    <property type="entry name" value="EXPRESSED PROTEIN"/>
    <property type="match status" value="1"/>
</dbReference>
<evidence type="ECO:0000313" key="2">
    <source>
        <dbReference type="EMBL" id="KAE8722662.1"/>
    </source>
</evidence>
<keyword evidence="3" id="KW-1185">Reference proteome</keyword>
<reference evidence="2" key="1">
    <citation type="submission" date="2019-09" db="EMBL/GenBank/DDBJ databases">
        <title>Draft genome information of white flower Hibiscus syriacus.</title>
        <authorList>
            <person name="Kim Y.-M."/>
        </authorList>
    </citation>
    <scope>NUCLEOTIDE SEQUENCE [LARGE SCALE GENOMIC DNA]</scope>
    <source>
        <strain evidence="2">YM2019G1</strain>
    </source>
</reference>
<gene>
    <name evidence="2" type="ORF">F3Y22_tig00013808pilonHSYRG00115</name>
</gene>
<evidence type="ECO:0000256" key="1">
    <source>
        <dbReference type="SAM" id="MobiDB-lite"/>
    </source>
</evidence>
<dbReference type="Pfam" id="PF14009">
    <property type="entry name" value="PADRE"/>
    <property type="match status" value="1"/>
</dbReference>
<dbReference type="AlphaFoldDB" id="A0A6A3C660"/>
<proteinExistence type="predicted"/>
<dbReference type="Proteomes" id="UP000436088">
    <property type="component" value="Unassembled WGS sequence"/>
</dbReference>
<dbReference type="PANTHER" id="PTHR33413:SF4">
    <property type="entry name" value="D-RIBOSE-BINDING PERIPLASMIC PROTEIN"/>
    <property type="match status" value="1"/>
</dbReference>
<feature type="region of interest" description="Disordered" evidence="1">
    <location>
        <begin position="107"/>
        <end position="141"/>
    </location>
</feature>
<name>A0A6A3C660_HIBSY</name>
<dbReference type="InterPro" id="IPR025322">
    <property type="entry name" value="PADRE_dom"/>
</dbReference>
<dbReference type="EMBL" id="VEPZ02000559">
    <property type="protein sequence ID" value="KAE8722662.1"/>
    <property type="molecule type" value="Genomic_DNA"/>
</dbReference>
<organism evidence="2 3">
    <name type="scientific">Hibiscus syriacus</name>
    <name type="common">Rose of Sharon</name>
    <dbReference type="NCBI Taxonomy" id="106335"/>
    <lineage>
        <taxon>Eukaryota</taxon>
        <taxon>Viridiplantae</taxon>
        <taxon>Streptophyta</taxon>
        <taxon>Embryophyta</taxon>
        <taxon>Tracheophyta</taxon>
        <taxon>Spermatophyta</taxon>
        <taxon>Magnoliopsida</taxon>
        <taxon>eudicotyledons</taxon>
        <taxon>Gunneridae</taxon>
        <taxon>Pentapetalae</taxon>
        <taxon>rosids</taxon>
        <taxon>malvids</taxon>
        <taxon>Malvales</taxon>
        <taxon>Malvaceae</taxon>
        <taxon>Malvoideae</taxon>
        <taxon>Hibiscus</taxon>
    </lineage>
</organism>